<dbReference type="EMBL" id="CP139368">
    <property type="protein sequence ID" value="WPR89910.1"/>
    <property type="molecule type" value="Genomic_DNA"/>
</dbReference>
<feature type="transmembrane region" description="Helical" evidence="1">
    <location>
        <begin position="54"/>
        <end position="75"/>
    </location>
</feature>
<reference evidence="2 3" key="1">
    <citation type="submission" date="2023-11" db="EMBL/GenBank/DDBJ databases">
        <title>Genome sequence of Microbacterium rhizosphaerae KACC 19337.</title>
        <authorList>
            <person name="Choi H."/>
            <person name="Kim S."/>
            <person name="Kim Y."/>
            <person name="Kwon S.-W."/>
            <person name="Heo J."/>
        </authorList>
    </citation>
    <scope>NUCLEOTIDE SEQUENCE [LARGE SCALE GENOMIC DNA]</scope>
    <source>
        <strain evidence="2 3">KACC 19337</strain>
    </source>
</reference>
<keyword evidence="1" id="KW-1133">Transmembrane helix</keyword>
<proteinExistence type="predicted"/>
<evidence type="ECO:0000256" key="1">
    <source>
        <dbReference type="SAM" id="Phobius"/>
    </source>
</evidence>
<feature type="transmembrane region" description="Helical" evidence="1">
    <location>
        <begin position="87"/>
        <end position="109"/>
    </location>
</feature>
<keyword evidence="1" id="KW-0812">Transmembrane</keyword>
<protein>
    <submittedName>
        <fullName evidence="2">Pr6Pr family membrane protein</fullName>
    </submittedName>
</protein>
<dbReference type="RefSeq" id="WP_320942624.1">
    <property type="nucleotide sequence ID" value="NZ_BAABEU010000003.1"/>
</dbReference>
<dbReference type="InterPro" id="IPR049713">
    <property type="entry name" value="Pr6Pr-like"/>
</dbReference>
<gene>
    <name evidence="2" type="ORF">SM116_01090</name>
</gene>
<feature type="transmembrane region" description="Helical" evidence="1">
    <location>
        <begin position="149"/>
        <end position="170"/>
    </location>
</feature>
<dbReference type="NCBIfam" id="NF038065">
    <property type="entry name" value="Pr6Pr"/>
    <property type="match status" value="1"/>
</dbReference>
<evidence type="ECO:0000313" key="3">
    <source>
        <dbReference type="Proteomes" id="UP001323798"/>
    </source>
</evidence>
<keyword evidence="1" id="KW-0472">Membrane</keyword>
<accession>A0ABZ0SN45</accession>
<evidence type="ECO:0000313" key="2">
    <source>
        <dbReference type="EMBL" id="WPR89910.1"/>
    </source>
</evidence>
<feature type="transmembrane region" description="Helical" evidence="1">
    <location>
        <begin position="121"/>
        <end position="142"/>
    </location>
</feature>
<name>A0ABZ0SN45_9MICO</name>
<organism evidence="2 3">
    <name type="scientific">Microbacterium rhizosphaerae</name>
    <dbReference type="NCBI Taxonomy" id="1678237"/>
    <lineage>
        <taxon>Bacteria</taxon>
        <taxon>Bacillati</taxon>
        <taxon>Actinomycetota</taxon>
        <taxon>Actinomycetes</taxon>
        <taxon>Micrococcales</taxon>
        <taxon>Microbacteriaceae</taxon>
        <taxon>Microbacterium</taxon>
    </lineage>
</organism>
<keyword evidence="3" id="KW-1185">Reference proteome</keyword>
<sequence>MLQTTAWARAWTIARMAGALLILIGVAAQAAKTFSGALEKHQDVATVIVNFFSFFTVLSNCGACIVLAWAAVWFWTRAKDAGPEPRGLGLALASVSTYMIVTGIVYNLLLRGIALPQGTTVWWSNEILHVVGPLFLLLDVFLGPRRRCLGWGAIGVVLIFPLAWVAYTLIRGELVVNPVTGEHWWYPYPFLNPHLGGYPSVWPYVVGIAVALGVVAAGVVWVSRRRGRAASPDDQSVGSPALASS</sequence>
<feature type="transmembrane region" description="Helical" evidence="1">
    <location>
        <begin position="201"/>
        <end position="222"/>
    </location>
</feature>
<dbReference type="Proteomes" id="UP001323798">
    <property type="component" value="Chromosome"/>
</dbReference>